<evidence type="ECO:0000256" key="2">
    <source>
        <dbReference type="ARBA" id="ARBA00022722"/>
    </source>
</evidence>
<dbReference type="GO" id="GO:0016788">
    <property type="term" value="F:hydrolase activity, acting on ester bonds"/>
    <property type="evidence" value="ECO:0007669"/>
    <property type="project" value="InterPro"/>
</dbReference>
<dbReference type="EMBL" id="VSSQ01113334">
    <property type="protein sequence ID" value="MPN49777.1"/>
    <property type="molecule type" value="Genomic_DNA"/>
</dbReference>
<dbReference type="SMART" id="SM00990">
    <property type="entry name" value="VRR_NUC"/>
    <property type="match status" value="1"/>
</dbReference>
<reference evidence="5" key="1">
    <citation type="submission" date="2019-08" db="EMBL/GenBank/DDBJ databases">
        <authorList>
            <person name="Kucharzyk K."/>
            <person name="Murdoch R.W."/>
            <person name="Higgins S."/>
            <person name="Loffler F."/>
        </authorList>
    </citation>
    <scope>NUCLEOTIDE SEQUENCE</scope>
</reference>
<evidence type="ECO:0000256" key="3">
    <source>
        <dbReference type="ARBA" id="ARBA00022801"/>
    </source>
</evidence>
<dbReference type="GO" id="GO:0003676">
    <property type="term" value="F:nucleic acid binding"/>
    <property type="evidence" value="ECO:0007669"/>
    <property type="project" value="InterPro"/>
</dbReference>
<evidence type="ECO:0000313" key="5">
    <source>
        <dbReference type="EMBL" id="MPN49777.1"/>
    </source>
</evidence>
<dbReference type="Pfam" id="PF08774">
    <property type="entry name" value="VRR_NUC"/>
    <property type="match status" value="1"/>
</dbReference>
<dbReference type="AlphaFoldDB" id="A0A645IER7"/>
<feature type="domain" description="VRR-NUC" evidence="4">
    <location>
        <begin position="15"/>
        <end position="104"/>
    </location>
</feature>
<accession>A0A645IER7</accession>
<dbReference type="InterPro" id="IPR014883">
    <property type="entry name" value="VRR_NUC"/>
</dbReference>
<evidence type="ECO:0000256" key="1">
    <source>
        <dbReference type="ARBA" id="ARBA00001946"/>
    </source>
</evidence>
<evidence type="ECO:0000259" key="4">
    <source>
        <dbReference type="SMART" id="SM00990"/>
    </source>
</evidence>
<proteinExistence type="predicted"/>
<protein>
    <recommendedName>
        <fullName evidence="4">VRR-NUC domain-containing protein</fullName>
    </recommendedName>
</protein>
<organism evidence="5">
    <name type="scientific">bioreactor metagenome</name>
    <dbReference type="NCBI Taxonomy" id="1076179"/>
    <lineage>
        <taxon>unclassified sequences</taxon>
        <taxon>metagenomes</taxon>
        <taxon>ecological metagenomes</taxon>
    </lineage>
</organism>
<dbReference type="Gene3D" id="3.40.1350.10">
    <property type="match status" value="1"/>
</dbReference>
<sequence>MGNARVVIIGKIGQTANEKLEVIVREKTIEQKLVQAVKAMGGTALKFTSPCFDGMPDRLILLPRGKIAFVEVKRHGEKPRPLQEARHGMLRRLGFAVYVLDDGAQIEEILEQIGGGAG</sequence>
<dbReference type="InterPro" id="IPR011856">
    <property type="entry name" value="tRNA_endonuc-like_dom_sf"/>
</dbReference>
<dbReference type="GO" id="GO:0004518">
    <property type="term" value="F:nuclease activity"/>
    <property type="evidence" value="ECO:0007669"/>
    <property type="project" value="UniProtKB-KW"/>
</dbReference>
<keyword evidence="3" id="KW-0378">Hydrolase</keyword>
<comment type="caution">
    <text evidence="5">The sequence shown here is derived from an EMBL/GenBank/DDBJ whole genome shotgun (WGS) entry which is preliminary data.</text>
</comment>
<comment type="cofactor">
    <cofactor evidence="1">
        <name>Mg(2+)</name>
        <dbReference type="ChEBI" id="CHEBI:18420"/>
    </cofactor>
</comment>
<gene>
    <name evidence="5" type="ORF">SDC9_197399</name>
</gene>
<name>A0A645IER7_9ZZZZ</name>
<keyword evidence="2" id="KW-0540">Nuclease</keyword>